<gene>
    <name evidence="4" type="ORF">AMORRO_LOCUS1965</name>
</gene>
<dbReference type="EMBL" id="CAJVPV010000776">
    <property type="protein sequence ID" value="CAG8473475.1"/>
    <property type="molecule type" value="Genomic_DNA"/>
</dbReference>
<keyword evidence="2" id="KW-0812">Transmembrane</keyword>
<comment type="caution">
    <text evidence="4">The sequence shown here is derived from an EMBL/GenBank/DDBJ whole genome shotgun (WGS) entry which is preliminary data.</text>
</comment>
<feature type="region of interest" description="Disordered" evidence="1">
    <location>
        <begin position="165"/>
        <end position="198"/>
    </location>
</feature>
<dbReference type="OrthoDB" id="2410581at2759"/>
<dbReference type="AlphaFoldDB" id="A0A9N8W139"/>
<evidence type="ECO:0000256" key="1">
    <source>
        <dbReference type="SAM" id="MobiDB-lite"/>
    </source>
</evidence>
<sequence>MKLTSLICTLVVSIILLLLEDASINAQGTETYSGVGRLPAFYTWYICSRVKTNYIGYDMQQVNTSQSENSNFGTVVQGNHPIQYNQFGLLTYATNYTGIQLYIDQTRPASYYFADLSCFDGGPQSRCTKSKDPPFNGTDILCLAVSNPENIELKFILSVSFTSGTSPPPLPSVPTTTTTKSDTTTAGAGTTTPDPTQQPTPILYGLGVSGNGIGSLWVWGLLCLASTVFTFTYSWGLL</sequence>
<feature type="transmembrane region" description="Helical" evidence="2">
    <location>
        <begin position="216"/>
        <end position="236"/>
    </location>
</feature>
<keyword evidence="2" id="KW-1133">Transmembrane helix</keyword>
<evidence type="ECO:0000313" key="4">
    <source>
        <dbReference type="EMBL" id="CAG8473475.1"/>
    </source>
</evidence>
<keyword evidence="2" id="KW-0472">Membrane</keyword>
<feature type="compositionally biased region" description="Low complexity" evidence="1">
    <location>
        <begin position="173"/>
        <end position="198"/>
    </location>
</feature>
<keyword evidence="5" id="KW-1185">Reference proteome</keyword>
<evidence type="ECO:0000256" key="2">
    <source>
        <dbReference type="SAM" id="Phobius"/>
    </source>
</evidence>
<name>A0A9N8W139_9GLOM</name>
<protein>
    <submittedName>
        <fullName evidence="4">11767_t:CDS:1</fullName>
    </submittedName>
</protein>
<evidence type="ECO:0000313" key="5">
    <source>
        <dbReference type="Proteomes" id="UP000789342"/>
    </source>
</evidence>
<reference evidence="4" key="1">
    <citation type="submission" date="2021-06" db="EMBL/GenBank/DDBJ databases">
        <authorList>
            <person name="Kallberg Y."/>
            <person name="Tangrot J."/>
            <person name="Rosling A."/>
        </authorList>
    </citation>
    <scope>NUCLEOTIDE SEQUENCE</scope>
    <source>
        <strain evidence="4">CL551</strain>
    </source>
</reference>
<feature type="signal peptide" evidence="3">
    <location>
        <begin position="1"/>
        <end position="26"/>
    </location>
</feature>
<accession>A0A9N8W139</accession>
<organism evidence="4 5">
    <name type="scientific">Acaulospora morrowiae</name>
    <dbReference type="NCBI Taxonomy" id="94023"/>
    <lineage>
        <taxon>Eukaryota</taxon>
        <taxon>Fungi</taxon>
        <taxon>Fungi incertae sedis</taxon>
        <taxon>Mucoromycota</taxon>
        <taxon>Glomeromycotina</taxon>
        <taxon>Glomeromycetes</taxon>
        <taxon>Diversisporales</taxon>
        <taxon>Acaulosporaceae</taxon>
        <taxon>Acaulospora</taxon>
    </lineage>
</organism>
<dbReference type="Proteomes" id="UP000789342">
    <property type="component" value="Unassembled WGS sequence"/>
</dbReference>
<feature type="chain" id="PRO_5040267946" evidence="3">
    <location>
        <begin position="27"/>
        <end position="238"/>
    </location>
</feature>
<proteinExistence type="predicted"/>
<keyword evidence="3" id="KW-0732">Signal</keyword>
<evidence type="ECO:0000256" key="3">
    <source>
        <dbReference type="SAM" id="SignalP"/>
    </source>
</evidence>